<gene>
    <name evidence="4" type="ORF">FEZ63_00440</name>
</gene>
<organism evidence="4 5">
    <name type="scientific">Microvirga brassicacearum</name>
    <dbReference type="NCBI Taxonomy" id="2580413"/>
    <lineage>
        <taxon>Bacteria</taxon>
        <taxon>Pseudomonadati</taxon>
        <taxon>Pseudomonadota</taxon>
        <taxon>Alphaproteobacteria</taxon>
        <taxon>Hyphomicrobiales</taxon>
        <taxon>Methylobacteriaceae</taxon>
        <taxon>Microvirga</taxon>
    </lineage>
</organism>
<dbReference type="PANTHER" id="PTHR12526:SF510">
    <property type="entry name" value="D-INOSITOL 3-PHOSPHATE GLYCOSYLTRANSFERASE"/>
    <property type="match status" value="1"/>
</dbReference>
<dbReference type="Proteomes" id="UP000325684">
    <property type="component" value="Unassembled WGS sequence"/>
</dbReference>
<evidence type="ECO:0000256" key="2">
    <source>
        <dbReference type="ARBA" id="ARBA00022679"/>
    </source>
</evidence>
<dbReference type="CDD" id="cd03801">
    <property type="entry name" value="GT4_PimA-like"/>
    <property type="match status" value="1"/>
</dbReference>
<dbReference type="SUPFAM" id="SSF53756">
    <property type="entry name" value="UDP-Glycosyltransferase/glycogen phosphorylase"/>
    <property type="match status" value="1"/>
</dbReference>
<feature type="domain" description="Glycosyl transferase family 1" evidence="3">
    <location>
        <begin position="188"/>
        <end position="334"/>
    </location>
</feature>
<keyword evidence="2 4" id="KW-0808">Transferase</keyword>
<evidence type="ECO:0000259" key="3">
    <source>
        <dbReference type="Pfam" id="PF00534"/>
    </source>
</evidence>
<dbReference type="Gene3D" id="3.40.50.2000">
    <property type="entry name" value="Glycogen Phosphorylase B"/>
    <property type="match status" value="2"/>
</dbReference>
<dbReference type="InterPro" id="IPR001296">
    <property type="entry name" value="Glyco_trans_1"/>
</dbReference>
<keyword evidence="5" id="KW-1185">Reference proteome</keyword>
<reference evidence="4 5" key="1">
    <citation type="journal article" date="2019" name="Microorganisms">
        <title>Genome Insights into the Novel Species Microvirga brassicacearum, a Rapeseed Endophyte with Biotechnological Potential.</title>
        <authorList>
            <person name="Jimenez-Gomez A."/>
            <person name="Saati-Santamaria Z."/>
            <person name="Igual J.M."/>
            <person name="Rivas R."/>
            <person name="Mateos P.F."/>
            <person name="Garcia-Fraile P."/>
        </authorList>
    </citation>
    <scope>NUCLEOTIDE SEQUENCE [LARGE SCALE GENOMIC DNA]</scope>
    <source>
        <strain evidence="4 5">CDVBN77</strain>
    </source>
</reference>
<dbReference type="GO" id="GO:0016757">
    <property type="term" value="F:glycosyltransferase activity"/>
    <property type="evidence" value="ECO:0007669"/>
    <property type="project" value="UniProtKB-KW"/>
</dbReference>
<dbReference type="Pfam" id="PF00534">
    <property type="entry name" value="Glycos_transf_1"/>
    <property type="match status" value="1"/>
</dbReference>
<dbReference type="PANTHER" id="PTHR12526">
    <property type="entry name" value="GLYCOSYLTRANSFERASE"/>
    <property type="match status" value="1"/>
</dbReference>
<evidence type="ECO:0000313" key="5">
    <source>
        <dbReference type="Proteomes" id="UP000325684"/>
    </source>
</evidence>
<comment type="caution">
    <text evidence="4">The sequence shown here is derived from an EMBL/GenBank/DDBJ whole genome shotgun (WGS) entry which is preliminary data.</text>
</comment>
<proteinExistence type="predicted"/>
<evidence type="ECO:0000313" key="4">
    <source>
        <dbReference type="EMBL" id="KAB0269772.1"/>
    </source>
</evidence>
<dbReference type="EMBL" id="VCMV01000001">
    <property type="protein sequence ID" value="KAB0269772.1"/>
    <property type="molecule type" value="Genomic_DNA"/>
</dbReference>
<accession>A0A5N3PJ63</accession>
<dbReference type="OrthoDB" id="5147801at2"/>
<dbReference type="RefSeq" id="WP_150941665.1">
    <property type="nucleotide sequence ID" value="NZ_VCMV01000001.1"/>
</dbReference>
<dbReference type="AlphaFoldDB" id="A0A5N3PJ63"/>
<protein>
    <submittedName>
        <fullName evidence="4">Glycosyltransferase family 4 protein</fullName>
    </submittedName>
</protein>
<sequence>MTSVVFPFVGGDMGGSHVSAFTLGRALQEEHGIRCSVLCSARTLVAEQADKSGFAVVATGEPPTYRHHPAYDAVRFADRWRIVRELATDCVVHFNDLAAVQSWGPVARLAGRPILYHHRSLNRMTLPKRLLVNLAHEVVCISQACEHNVEFVAPGRRTLVLNPIHVSGNNLLRREARRFAAEIGCSRQGPLIGFVSNFWFRKRSRYFLEVCARLASARPDCHFVVFGRNGDETEDDLMGVAKELGIAHRVTFAGFRLPGERNIAALDLLLATSVNEPFGRTLVEAAIVGTPYLATDDAGHREIWNRWRGGRLAEIGVNPDEFASLALDILREPEAVILGQHERGQIAEDVSARTHARRIIEIYRRLEAPKPGLAQFPQEAL</sequence>
<name>A0A5N3PJ63_9HYPH</name>
<evidence type="ECO:0000256" key="1">
    <source>
        <dbReference type="ARBA" id="ARBA00022676"/>
    </source>
</evidence>
<keyword evidence="1" id="KW-0328">Glycosyltransferase</keyword>